<name>A0A4V3V8C3_9BACI</name>
<sequence length="127" mass="14436">MGMQAFFSNHSETRDKHSDELLRSHYYKTSNKKAIEAVKKVIQNLDGYHLNSVSEERGEMSISIKKGRKAFVVATIVSVRPFETAIDFAVTTETLLLPIDFGYSRKVIMNLYQHLDKELPLIGKGES</sequence>
<dbReference type="EMBL" id="SLUB01000003">
    <property type="protein sequence ID" value="THE14723.1"/>
    <property type="molecule type" value="Genomic_DNA"/>
</dbReference>
<dbReference type="STRING" id="1033734.GCA_000285535_03757"/>
<proteinExistence type="predicted"/>
<gene>
    <name evidence="1" type="ORF">E1I69_02570</name>
</gene>
<comment type="caution">
    <text evidence="1">The sequence shown here is derived from an EMBL/GenBank/DDBJ whole genome shotgun (WGS) entry which is preliminary data.</text>
</comment>
<accession>A0A4V3V8C3</accession>
<evidence type="ECO:0000313" key="1">
    <source>
        <dbReference type="EMBL" id="THE14723.1"/>
    </source>
</evidence>
<dbReference type="AlphaFoldDB" id="A0A4V3V8C3"/>
<protein>
    <submittedName>
        <fullName evidence="1">Cytosolic protein</fullName>
    </submittedName>
</protein>
<dbReference type="Proteomes" id="UP000306477">
    <property type="component" value="Unassembled WGS sequence"/>
</dbReference>
<keyword evidence="2" id="KW-1185">Reference proteome</keyword>
<organism evidence="1 2">
    <name type="scientific">Bacillus timonensis</name>
    <dbReference type="NCBI Taxonomy" id="1033734"/>
    <lineage>
        <taxon>Bacteria</taxon>
        <taxon>Bacillati</taxon>
        <taxon>Bacillota</taxon>
        <taxon>Bacilli</taxon>
        <taxon>Bacillales</taxon>
        <taxon>Bacillaceae</taxon>
        <taxon>Bacillus</taxon>
    </lineage>
</organism>
<dbReference type="RefSeq" id="WP_136378074.1">
    <property type="nucleotide sequence ID" value="NZ_SLUB01000003.1"/>
</dbReference>
<reference evidence="1 2" key="1">
    <citation type="journal article" date="2019" name="Indoor Air">
        <title>Impacts of indoor surface finishes on bacterial viability.</title>
        <authorList>
            <person name="Hu J."/>
            <person name="Maamar S.B."/>
            <person name="Glawe A.J."/>
            <person name="Gottel N."/>
            <person name="Gilbert J.A."/>
            <person name="Hartmann E.M."/>
        </authorList>
    </citation>
    <scope>NUCLEOTIDE SEQUENCE [LARGE SCALE GENOMIC DNA]</scope>
    <source>
        <strain evidence="1 2">AF060A6</strain>
    </source>
</reference>
<evidence type="ECO:0000313" key="2">
    <source>
        <dbReference type="Proteomes" id="UP000306477"/>
    </source>
</evidence>
<dbReference type="OrthoDB" id="2353056at2"/>